<dbReference type="AlphaFoldDB" id="A0AAD8AIV0"/>
<dbReference type="Proteomes" id="UP001233999">
    <property type="component" value="Unassembled WGS sequence"/>
</dbReference>
<name>A0AAD8AIV0_DIPPU</name>
<protein>
    <submittedName>
        <fullName evidence="1">Uncharacterized protein</fullName>
    </submittedName>
</protein>
<dbReference type="EMBL" id="JASPKZ010000460">
    <property type="protein sequence ID" value="KAJ9599994.1"/>
    <property type="molecule type" value="Genomic_DNA"/>
</dbReference>
<reference evidence="1" key="1">
    <citation type="journal article" date="2023" name="IScience">
        <title>Live-bearing cockroach genome reveals convergent evolutionary mechanisms linked to viviparity in insects and beyond.</title>
        <authorList>
            <person name="Fouks B."/>
            <person name="Harrison M.C."/>
            <person name="Mikhailova A.A."/>
            <person name="Marchal E."/>
            <person name="English S."/>
            <person name="Carruthers M."/>
            <person name="Jennings E.C."/>
            <person name="Chiamaka E.L."/>
            <person name="Frigard R.A."/>
            <person name="Pippel M."/>
            <person name="Attardo G.M."/>
            <person name="Benoit J.B."/>
            <person name="Bornberg-Bauer E."/>
            <person name="Tobe S.S."/>
        </authorList>
    </citation>
    <scope>NUCLEOTIDE SEQUENCE</scope>
    <source>
        <strain evidence="1">Stay&amp;Tobe</strain>
    </source>
</reference>
<sequence>GHASMYKKTTDQPGYPFCSPVTPSRQYVCQFRLLPSHKTLITKYGVSRKIEENNKKAAVGRY</sequence>
<comment type="caution">
    <text evidence="1">The sequence shown here is derived from an EMBL/GenBank/DDBJ whole genome shotgun (WGS) entry which is preliminary data.</text>
</comment>
<gene>
    <name evidence="1" type="ORF">L9F63_009704</name>
</gene>
<accession>A0AAD8AIV0</accession>
<evidence type="ECO:0000313" key="1">
    <source>
        <dbReference type="EMBL" id="KAJ9599994.1"/>
    </source>
</evidence>
<reference evidence="1" key="2">
    <citation type="submission" date="2023-05" db="EMBL/GenBank/DDBJ databases">
        <authorList>
            <person name="Fouks B."/>
        </authorList>
    </citation>
    <scope>NUCLEOTIDE SEQUENCE</scope>
    <source>
        <strain evidence="1">Stay&amp;Tobe</strain>
        <tissue evidence="1">Testes</tissue>
    </source>
</reference>
<keyword evidence="2" id="KW-1185">Reference proteome</keyword>
<feature type="non-terminal residue" evidence="1">
    <location>
        <position position="62"/>
    </location>
</feature>
<organism evidence="1 2">
    <name type="scientific">Diploptera punctata</name>
    <name type="common">Pacific beetle cockroach</name>
    <dbReference type="NCBI Taxonomy" id="6984"/>
    <lineage>
        <taxon>Eukaryota</taxon>
        <taxon>Metazoa</taxon>
        <taxon>Ecdysozoa</taxon>
        <taxon>Arthropoda</taxon>
        <taxon>Hexapoda</taxon>
        <taxon>Insecta</taxon>
        <taxon>Pterygota</taxon>
        <taxon>Neoptera</taxon>
        <taxon>Polyneoptera</taxon>
        <taxon>Dictyoptera</taxon>
        <taxon>Blattodea</taxon>
        <taxon>Blaberoidea</taxon>
        <taxon>Blaberidae</taxon>
        <taxon>Diplopterinae</taxon>
        <taxon>Diploptera</taxon>
    </lineage>
</organism>
<proteinExistence type="predicted"/>
<feature type="non-terminal residue" evidence="1">
    <location>
        <position position="1"/>
    </location>
</feature>
<evidence type="ECO:0000313" key="2">
    <source>
        <dbReference type="Proteomes" id="UP001233999"/>
    </source>
</evidence>